<dbReference type="AlphaFoldDB" id="A0A7Y0Q2L7"/>
<dbReference type="InterPro" id="IPR036977">
    <property type="entry name" value="DNA_primase_Znf_CHC2"/>
</dbReference>
<evidence type="ECO:0000256" key="1">
    <source>
        <dbReference type="ARBA" id="ARBA00022723"/>
    </source>
</evidence>
<dbReference type="PANTHER" id="PTHR30313">
    <property type="entry name" value="DNA PRIMASE"/>
    <property type="match status" value="1"/>
</dbReference>
<sequence length="348" mass="37440">MANCAAIKQSIRIEDVIGRVVPLKRHGHWYVGRCPFHDDRHPSLVVWPKTGTWKCMTCSPVRDDVIGFVVRWKHCSTPDALRWLEQEHPEMSIAPRTKPASGETPLAALPDRDATYQALLGQWGLTAPHRIALRARGLSERAIDKAGFASVIPGIAPITPVSAGVPGFARRGSRWRIVGPAGIAIPVRDVHGQIQAIHVRADDASRGKYRWLSTPAPTYVGGAASGAPVHVVRGVDDVVWITEGPLKAIVAQARLGHTVLGVPGAGAWTPVLDILAVVQPQRVILAFDRDPNPETAAKVAQHVGRLTDAIRNAGWPLMRACWDGPKGLDDALVAGARITWDPAGGSVT</sequence>
<accession>A0A7Y0Q2L7</accession>
<gene>
    <name evidence="5" type="ORF">HIJ39_09845</name>
</gene>
<evidence type="ECO:0000259" key="4">
    <source>
        <dbReference type="SMART" id="SM00400"/>
    </source>
</evidence>
<keyword evidence="3" id="KW-0862">Zinc</keyword>
<evidence type="ECO:0000256" key="2">
    <source>
        <dbReference type="ARBA" id="ARBA00022771"/>
    </source>
</evidence>
<feature type="domain" description="Zinc finger CHC2-type" evidence="4">
    <location>
        <begin position="30"/>
        <end position="85"/>
    </location>
</feature>
<dbReference type="Proteomes" id="UP000533476">
    <property type="component" value="Unassembled WGS sequence"/>
</dbReference>
<dbReference type="SMART" id="SM00400">
    <property type="entry name" value="ZnF_CHCC"/>
    <property type="match status" value="1"/>
</dbReference>
<evidence type="ECO:0000313" key="6">
    <source>
        <dbReference type="Proteomes" id="UP000533476"/>
    </source>
</evidence>
<dbReference type="GO" id="GO:0005737">
    <property type="term" value="C:cytoplasm"/>
    <property type="evidence" value="ECO:0007669"/>
    <property type="project" value="TreeGrafter"/>
</dbReference>
<keyword evidence="2" id="KW-0863">Zinc-finger</keyword>
<dbReference type="GO" id="GO:0008270">
    <property type="term" value="F:zinc ion binding"/>
    <property type="evidence" value="ECO:0007669"/>
    <property type="project" value="UniProtKB-KW"/>
</dbReference>
<dbReference type="RefSeq" id="WP_169099158.1">
    <property type="nucleotide sequence ID" value="NZ_JABBVZ010000027.1"/>
</dbReference>
<dbReference type="GO" id="GO:0006269">
    <property type="term" value="P:DNA replication, synthesis of primer"/>
    <property type="evidence" value="ECO:0007669"/>
    <property type="project" value="TreeGrafter"/>
</dbReference>
<dbReference type="GO" id="GO:0003677">
    <property type="term" value="F:DNA binding"/>
    <property type="evidence" value="ECO:0007669"/>
    <property type="project" value="InterPro"/>
</dbReference>
<dbReference type="InterPro" id="IPR002694">
    <property type="entry name" value="Znf_CHC2"/>
</dbReference>
<dbReference type="CDD" id="cd01029">
    <property type="entry name" value="TOPRIM_primases"/>
    <property type="match status" value="1"/>
</dbReference>
<dbReference type="InterPro" id="IPR034154">
    <property type="entry name" value="TOPRIM_DnaG/twinkle"/>
</dbReference>
<comment type="caution">
    <text evidence="5">The sequence shown here is derived from an EMBL/GenBank/DDBJ whole genome shotgun (WGS) entry which is preliminary data.</text>
</comment>
<reference evidence="5 6" key="1">
    <citation type="submission" date="2020-04" db="EMBL/GenBank/DDBJ databases">
        <authorList>
            <person name="Zhang R."/>
            <person name="Schippers A."/>
        </authorList>
    </citation>
    <scope>NUCLEOTIDE SEQUENCE [LARGE SCALE GENOMIC DNA]</scope>
    <source>
        <strain evidence="5 6">DSM 109850</strain>
    </source>
</reference>
<dbReference type="Gene3D" id="3.90.580.10">
    <property type="entry name" value="Zinc finger, CHC2-type domain"/>
    <property type="match status" value="1"/>
</dbReference>
<dbReference type="InterPro" id="IPR050219">
    <property type="entry name" value="DnaG_primase"/>
</dbReference>
<keyword evidence="6" id="KW-1185">Reference proteome</keyword>
<dbReference type="GO" id="GO:0003899">
    <property type="term" value="F:DNA-directed RNA polymerase activity"/>
    <property type="evidence" value="ECO:0007669"/>
    <property type="project" value="InterPro"/>
</dbReference>
<dbReference type="EMBL" id="JABBVZ010000027">
    <property type="protein sequence ID" value="NMP22652.1"/>
    <property type="molecule type" value="Genomic_DNA"/>
</dbReference>
<dbReference type="SUPFAM" id="SSF57783">
    <property type="entry name" value="Zinc beta-ribbon"/>
    <property type="match status" value="1"/>
</dbReference>
<dbReference type="Pfam" id="PF01807">
    <property type="entry name" value="Zn_ribbon_DnaG"/>
    <property type="match status" value="1"/>
</dbReference>
<dbReference type="Pfam" id="PF12965">
    <property type="entry name" value="DUF3854"/>
    <property type="match status" value="1"/>
</dbReference>
<dbReference type="PANTHER" id="PTHR30313:SF2">
    <property type="entry name" value="DNA PRIMASE"/>
    <property type="match status" value="1"/>
</dbReference>
<name>A0A7Y0Q2L7_9FIRM</name>
<dbReference type="InterPro" id="IPR024385">
    <property type="entry name" value="DUF3854"/>
</dbReference>
<evidence type="ECO:0000313" key="5">
    <source>
        <dbReference type="EMBL" id="NMP22652.1"/>
    </source>
</evidence>
<keyword evidence="1" id="KW-0479">Metal-binding</keyword>
<evidence type="ECO:0000256" key="3">
    <source>
        <dbReference type="ARBA" id="ARBA00022833"/>
    </source>
</evidence>
<organism evidence="5 6">
    <name type="scientific">Sulfobacillus harzensis</name>
    <dbReference type="NCBI Taxonomy" id="2729629"/>
    <lineage>
        <taxon>Bacteria</taxon>
        <taxon>Bacillati</taxon>
        <taxon>Bacillota</taxon>
        <taxon>Clostridia</taxon>
        <taxon>Eubacteriales</taxon>
        <taxon>Clostridiales Family XVII. Incertae Sedis</taxon>
        <taxon>Sulfobacillus</taxon>
    </lineage>
</organism>
<proteinExistence type="predicted"/>
<protein>
    <submittedName>
        <fullName evidence="5">DUF3854 domain-containing protein</fullName>
    </submittedName>
</protein>